<keyword evidence="1" id="KW-0812">Transmembrane</keyword>
<protein>
    <submittedName>
        <fullName evidence="2">DUF4153 domain-containing protein</fullName>
    </submittedName>
</protein>
<comment type="caution">
    <text evidence="2">The sequence shown here is derived from an EMBL/GenBank/DDBJ whole genome shotgun (WGS) entry which is preliminary data.</text>
</comment>
<dbReference type="Pfam" id="PF13687">
    <property type="entry name" value="DUF4153"/>
    <property type="match status" value="1"/>
</dbReference>
<feature type="transmembrane region" description="Helical" evidence="1">
    <location>
        <begin position="78"/>
        <end position="97"/>
    </location>
</feature>
<dbReference type="RefSeq" id="WP_219039943.1">
    <property type="nucleotide sequence ID" value="NZ_JAHWDF010000006.1"/>
</dbReference>
<feature type="transmembrane region" description="Helical" evidence="1">
    <location>
        <begin position="343"/>
        <end position="363"/>
    </location>
</feature>
<sequence>MSYFKELPSKMNLAFKRFPITLLWAVAGSLLIIALIQLEVNIFRSAYKEMLILSLGVSWLIASQFLKESIYNKKTGWTIKLVIILLLITYYFTLPSYDNANVITFTRWFILLLAGHIFIFFAPFIFYWNIVDYWNYLQRIIIAIARSILFTTIIYLGLSLALLAVENLFSIDIEWKVYTELFVFCIGIINTFIYLSDFPKDIHHTKELHYSKALDVLIKYILIPIIILYLVIVYAYSLKILFIWELPKGWVSYLISILSIVGFIIHIIIEPIRKQHKNLIINKFYPVLYFSLFPLFILLFIAIFTRIEAYNFTENRYFLLLLAIWVLGVSLFALISKEKKLSVLPISLFLLCLFSIFGPWSAFQVSLNAQANEVSTLIQKTKNGKQQLSVEEVSRFTSIASYLKQREKLHLIDKNIGFETSYINNSFDAGNYLLDSIYGRGNYKKGSHSSYYHNNFYYHNYDKGSEINISGYDKFLDISSKTYTKSKSKSKYELNINHHDIILRFEGNELFKKNIGDDIKKKLKKYQSLNNIPKDNFKYEITNDIGKFKVIIISLGGTNKNNKVKIENISVYVIIAYKKI</sequence>
<evidence type="ECO:0000313" key="3">
    <source>
        <dbReference type="Proteomes" id="UP000719267"/>
    </source>
</evidence>
<feature type="transmembrane region" description="Helical" evidence="1">
    <location>
        <begin position="317"/>
        <end position="336"/>
    </location>
</feature>
<reference evidence="2 3" key="1">
    <citation type="submission" date="2021-07" db="EMBL/GenBank/DDBJ databases">
        <title>Mesonia aestuariivivens sp. nov., isolated from a tidal flat.</title>
        <authorList>
            <person name="Kim Y.-O."/>
            <person name="Yoon J.-H."/>
        </authorList>
    </citation>
    <scope>NUCLEOTIDE SEQUENCE [LARGE SCALE GENOMIC DNA]</scope>
    <source>
        <strain evidence="2 3">JHPTF-M18</strain>
    </source>
</reference>
<dbReference type="InterPro" id="IPR025291">
    <property type="entry name" value="DUF4153"/>
</dbReference>
<proteinExistence type="predicted"/>
<organism evidence="2 3">
    <name type="scientific">Mesonia aestuariivivens</name>
    <dbReference type="NCBI Taxonomy" id="2796128"/>
    <lineage>
        <taxon>Bacteria</taxon>
        <taxon>Pseudomonadati</taxon>
        <taxon>Bacteroidota</taxon>
        <taxon>Flavobacteriia</taxon>
        <taxon>Flavobacteriales</taxon>
        <taxon>Flavobacteriaceae</taxon>
        <taxon>Mesonia</taxon>
    </lineage>
</organism>
<keyword evidence="1" id="KW-0472">Membrane</keyword>
<evidence type="ECO:0000256" key="1">
    <source>
        <dbReference type="SAM" id="Phobius"/>
    </source>
</evidence>
<feature type="transmembrane region" description="Helical" evidence="1">
    <location>
        <begin position="250"/>
        <end position="272"/>
    </location>
</feature>
<name>A0ABS6W1N2_9FLAO</name>
<gene>
    <name evidence="2" type="ORF">KW502_07565</name>
</gene>
<accession>A0ABS6W1N2</accession>
<keyword evidence="1" id="KW-1133">Transmembrane helix</keyword>
<feature type="transmembrane region" description="Helical" evidence="1">
    <location>
        <begin position="140"/>
        <end position="165"/>
    </location>
</feature>
<evidence type="ECO:0000313" key="2">
    <source>
        <dbReference type="EMBL" id="MBW2961654.1"/>
    </source>
</evidence>
<dbReference type="EMBL" id="JAHWDF010000006">
    <property type="protein sequence ID" value="MBW2961654.1"/>
    <property type="molecule type" value="Genomic_DNA"/>
</dbReference>
<feature type="transmembrane region" description="Helical" evidence="1">
    <location>
        <begin position="177"/>
        <end position="195"/>
    </location>
</feature>
<feature type="transmembrane region" description="Helical" evidence="1">
    <location>
        <begin position="284"/>
        <end position="305"/>
    </location>
</feature>
<feature type="transmembrane region" description="Helical" evidence="1">
    <location>
        <begin position="20"/>
        <end position="38"/>
    </location>
</feature>
<dbReference type="Proteomes" id="UP000719267">
    <property type="component" value="Unassembled WGS sequence"/>
</dbReference>
<feature type="transmembrane region" description="Helical" evidence="1">
    <location>
        <begin position="216"/>
        <end position="238"/>
    </location>
</feature>
<keyword evidence="3" id="KW-1185">Reference proteome</keyword>
<feature type="transmembrane region" description="Helical" evidence="1">
    <location>
        <begin position="109"/>
        <end position="128"/>
    </location>
</feature>